<feature type="chain" id="PRO_5021970681" evidence="2">
    <location>
        <begin position="21"/>
        <end position="609"/>
    </location>
</feature>
<proteinExistence type="predicted"/>
<sequence length="609" mass="65041">MKSKITFLVLFTVMCTQSYAQLFDWVSTGGFVGVANSYIGTVDIVRDSQGNLYTMDIGNAPQQCQDQTAAPFDNSGCTFLYKFNSAGAPIYMKPIGYITPLNLEVDDDDNLYFLGANGDNNVIKINDEVIPAVVNRNYVFKLSPTGELVWAVPAPLSFGNWPASSMMEYANGFIYFQTGAVSIGKMDTSGTISETLTADAYTSITSSTGLCFNGAGTFSNGDLLFAALSRGTVTYGDTVLAPTSSTFVTMPILFMRCTPNLEIVWVHYFDGYRDPDMNTVPVAIANDNVYATVQVATEATVGPDTITNPIGSTSTNGVAKIDGAGNGVWLKPVGGTVHPWDIIKVSDENGLFITGQFSTGATTGEFGEVVLDGGVNNCFVAKIDYEGNFVSAFAFGGDDTYRAQCLASDNDGTYFVGGRIDTGSGSGTAVFSCREPDTNNGFYLGKFTLEPDTAPQPSITVTGNELTAMPEFSGIIQWFLDGIALEGENDEVITATATGIYTVEYTMPTGCMNTEEASTDFVLLTTGSQDTATTMSIYPNPAAGQVTLLFAQFTGAVSLTITDAKGRIISHKNITSNRQVVDVSKLSAGVYFFFIKSNEGSVTKRLIKL</sequence>
<gene>
    <name evidence="4" type="ORF">FMM05_08560</name>
</gene>
<dbReference type="EMBL" id="VJVZ01000004">
    <property type="protein sequence ID" value="TRW25345.1"/>
    <property type="molecule type" value="Genomic_DNA"/>
</dbReference>
<protein>
    <submittedName>
        <fullName evidence="4">T9SS type A sorting domain-containing protein</fullName>
    </submittedName>
</protein>
<organism evidence="4 5">
    <name type="scientific">Flavobacterium zepuense</name>
    <dbReference type="NCBI Taxonomy" id="2593302"/>
    <lineage>
        <taxon>Bacteria</taxon>
        <taxon>Pseudomonadati</taxon>
        <taxon>Bacteroidota</taxon>
        <taxon>Flavobacteriia</taxon>
        <taxon>Flavobacteriales</taxon>
        <taxon>Flavobacteriaceae</taxon>
        <taxon>Flavobacterium</taxon>
    </lineage>
</organism>
<dbReference type="AlphaFoldDB" id="A0A552V4D6"/>
<dbReference type="Proteomes" id="UP000320643">
    <property type="component" value="Unassembled WGS sequence"/>
</dbReference>
<comment type="caution">
    <text evidence="4">The sequence shown here is derived from an EMBL/GenBank/DDBJ whole genome shotgun (WGS) entry which is preliminary data.</text>
</comment>
<evidence type="ECO:0000259" key="3">
    <source>
        <dbReference type="Pfam" id="PF18962"/>
    </source>
</evidence>
<dbReference type="NCBIfam" id="TIGR04183">
    <property type="entry name" value="Por_Secre_tail"/>
    <property type="match status" value="1"/>
</dbReference>
<dbReference type="RefSeq" id="WP_143372926.1">
    <property type="nucleotide sequence ID" value="NZ_VJVZ01000004.1"/>
</dbReference>
<accession>A0A552V4D6</accession>
<dbReference type="OrthoDB" id="9802005at2"/>
<keyword evidence="1 2" id="KW-0732">Signal</keyword>
<dbReference type="Pfam" id="PF18962">
    <property type="entry name" value="Por_Secre_tail"/>
    <property type="match status" value="1"/>
</dbReference>
<evidence type="ECO:0000313" key="4">
    <source>
        <dbReference type="EMBL" id="TRW25345.1"/>
    </source>
</evidence>
<keyword evidence="5" id="KW-1185">Reference proteome</keyword>
<dbReference type="InterPro" id="IPR026444">
    <property type="entry name" value="Secre_tail"/>
</dbReference>
<name>A0A552V4D6_9FLAO</name>
<evidence type="ECO:0000256" key="1">
    <source>
        <dbReference type="ARBA" id="ARBA00022729"/>
    </source>
</evidence>
<dbReference type="SUPFAM" id="SSF101898">
    <property type="entry name" value="NHL repeat"/>
    <property type="match status" value="1"/>
</dbReference>
<evidence type="ECO:0000313" key="5">
    <source>
        <dbReference type="Proteomes" id="UP000320643"/>
    </source>
</evidence>
<evidence type="ECO:0000256" key="2">
    <source>
        <dbReference type="SAM" id="SignalP"/>
    </source>
</evidence>
<feature type="signal peptide" evidence="2">
    <location>
        <begin position="1"/>
        <end position="20"/>
    </location>
</feature>
<feature type="domain" description="Secretion system C-terminal sorting" evidence="3">
    <location>
        <begin position="537"/>
        <end position="607"/>
    </location>
</feature>
<reference evidence="4 5" key="1">
    <citation type="submission" date="2019-07" db="EMBL/GenBank/DDBJ databases">
        <title>Flavobacterium sp. nov., isolated from glacier ice.</title>
        <authorList>
            <person name="Liu Q."/>
            <person name="Xin Y.-H."/>
        </authorList>
    </citation>
    <scope>NUCLEOTIDE SEQUENCE [LARGE SCALE GENOMIC DNA]</scope>
    <source>
        <strain evidence="4 5">ZT4R6</strain>
    </source>
</reference>